<proteinExistence type="predicted"/>
<gene>
    <name evidence="2" type="ORF">F5972_10255</name>
</gene>
<sequence length="289" mass="30049">MSLEGDVTENGVTRFLKIGDGEIAYDVIGEGPLVVMAPGMGDSRRAYRFLAPALAAAGYRVAVMDLRGHGESSLGWSSYTRTDTANDIVALIEHLGGPAVVVGHSFAGGAATIAAARRPELVGALVEIAPFTRPQQPDLGGLLRNGHYRRGMTLLMGVAIFRSAGLWKRYLGHAYPGVKPADWAGYLTALGDDLGRPGRMAVVSAMGASAPKDAGAHLGRVRCAALVVVGTRDPDWADPRAEADGVVAGMPAGLGKVAMIDGAGHYPHAQYPGEVAAAVLAFLKEEARA</sequence>
<dbReference type="InterPro" id="IPR000639">
    <property type="entry name" value="Epox_hydrolase-like"/>
</dbReference>
<dbReference type="PRINTS" id="PR00111">
    <property type="entry name" value="ABHYDROLASE"/>
</dbReference>
<dbReference type="Proteomes" id="UP000327011">
    <property type="component" value="Unassembled WGS sequence"/>
</dbReference>
<dbReference type="InterPro" id="IPR050228">
    <property type="entry name" value="Carboxylesterase_BioH"/>
</dbReference>
<accession>A0A5J5K7E0</accession>
<reference evidence="2 3" key="1">
    <citation type="submission" date="2019-09" db="EMBL/GenBank/DDBJ databases">
        <title>Screening of Novel Bioactive Compounds from Soil-Associated.</title>
        <authorList>
            <person name="Gong X."/>
        </authorList>
    </citation>
    <scope>NUCLEOTIDE SEQUENCE [LARGE SCALE GENOMIC DNA]</scope>
    <source>
        <strain evidence="2 3">Gxj-6</strain>
    </source>
</reference>
<dbReference type="Gene3D" id="3.40.50.1820">
    <property type="entry name" value="alpha/beta hydrolase"/>
    <property type="match status" value="1"/>
</dbReference>
<name>A0A5J5K7E0_9ACTN</name>
<dbReference type="EMBL" id="VYTZ01000003">
    <property type="protein sequence ID" value="KAA9380177.1"/>
    <property type="molecule type" value="Genomic_DNA"/>
</dbReference>
<dbReference type="PRINTS" id="PR00412">
    <property type="entry name" value="EPOXHYDRLASE"/>
</dbReference>
<evidence type="ECO:0000259" key="1">
    <source>
        <dbReference type="Pfam" id="PF12697"/>
    </source>
</evidence>
<dbReference type="InterPro" id="IPR000073">
    <property type="entry name" value="AB_hydrolase_1"/>
</dbReference>
<feature type="domain" description="AB hydrolase-1" evidence="1">
    <location>
        <begin position="34"/>
        <end position="278"/>
    </location>
</feature>
<dbReference type="Pfam" id="PF12697">
    <property type="entry name" value="Abhydrolase_6"/>
    <property type="match status" value="1"/>
</dbReference>
<dbReference type="SUPFAM" id="SSF53474">
    <property type="entry name" value="alpha/beta-Hydrolases"/>
    <property type="match status" value="1"/>
</dbReference>
<dbReference type="AlphaFoldDB" id="A0A5J5K7E0"/>
<dbReference type="PANTHER" id="PTHR43194:SF2">
    <property type="entry name" value="PEROXISOMAL MEMBRANE PROTEIN LPX1"/>
    <property type="match status" value="1"/>
</dbReference>
<dbReference type="PANTHER" id="PTHR43194">
    <property type="entry name" value="HYDROLASE ALPHA/BETA FOLD FAMILY"/>
    <property type="match status" value="1"/>
</dbReference>
<dbReference type="GO" id="GO:0016787">
    <property type="term" value="F:hydrolase activity"/>
    <property type="evidence" value="ECO:0007669"/>
    <property type="project" value="UniProtKB-KW"/>
</dbReference>
<dbReference type="InterPro" id="IPR029058">
    <property type="entry name" value="AB_hydrolase_fold"/>
</dbReference>
<evidence type="ECO:0000313" key="3">
    <source>
        <dbReference type="Proteomes" id="UP000327011"/>
    </source>
</evidence>
<keyword evidence="3" id="KW-1185">Reference proteome</keyword>
<comment type="caution">
    <text evidence="2">The sequence shown here is derived from an EMBL/GenBank/DDBJ whole genome shotgun (WGS) entry which is preliminary data.</text>
</comment>
<organism evidence="2 3">
    <name type="scientific">Microbispora cellulosiformans</name>
    <dbReference type="NCBI Taxonomy" id="2614688"/>
    <lineage>
        <taxon>Bacteria</taxon>
        <taxon>Bacillati</taxon>
        <taxon>Actinomycetota</taxon>
        <taxon>Actinomycetes</taxon>
        <taxon>Streptosporangiales</taxon>
        <taxon>Streptosporangiaceae</taxon>
        <taxon>Microbispora</taxon>
    </lineage>
</organism>
<evidence type="ECO:0000313" key="2">
    <source>
        <dbReference type="EMBL" id="KAA9380177.1"/>
    </source>
</evidence>
<keyword evidence="2" id="KW-0378">Hydrolase</keyword>
<protein>
    <submittedName>
        <fullName evidence="2">Alpha/beta hydrolase</fullName>
    </submittedName>
</protein>